<dbReference type="EMBL" id="BOLY01000003">
    <property type="protein sequence ID" value="GIZ42745.1"/>
    <property type="molecule type" value="Genomic_DNA"/>
</dbReference>
<reference evidence="2 3" key="1">
    <citation type="submission" date="2021-01" db="EMBL/GenBank/DDBJ databases">
        <title>Cercospora kikuchii MAFF 305040 whole genome shotgun sequence.</title>
        <authorList>
            <person name="Kashiwa T."/>
            <person name="Suzuki T."/>
        </authorList>
    </citation>
    <scope>NUCLEOTIDE SEQUENCE [LARGE SCALE GENOMIC DNA]</scope>
    <source>
        <strain evidence="2 3">MAFF 305040</strain>
    </source>
</reference>
<protein>
    <submittedName>
        <fullName evidence="2">Uncharacterized protein</fullName>
    </submittedName>
</protein>
<dbReference type="OrthoDB" id="3833406at2759"/>
<dbReference type="Proteomes" id="UP000825890">
    <property type="component" value="Unassembled WGS sequence"/>
</dbReference>
<name>A0A9P3CN63_9PEZI</name>
<dbReference type="RefSeq" id="XP_044657232.1">
    <property type="nucleotide sequence ID" value="XM_044801297.1"/>
</dbReference>
<organism evidence="2 3">
    <name type="scientific">Cercospora kikuchii</name>
    <dbReference type="NCBI Taxonomy" id="84275"/>
    <lineage>
        <taxon>Eukaryota</taxon>
        <taxon>Fungi</taxon>
        <taxon>Dikarya</taxon>
        <taxon>Ascomycota</taxon>
        <taxon>Pezizomycotina</taxon>
        <taxon>Dothideomycetes</taxon>
        <taxon>Dothideomycetidae</taxon>
        <taxon>Mycosphaerellales</taxon>
        <taxon>Mycosphaerellaceae</taxon>
        <taxon>Cercospora</taxon>
    </lineage>
</organism>
<dbReference type="AlphaFoldDB" id="A0A9P3CN63"/>
<feature type="region of interest" description="Disordered" evidence="1">
    <location>
        <begin position="19"/>
        <end position="43"/>
    </location>
</feature>
<evidence type="ECO:0000313" key="3">
    <source>
        <dbReference type="Proteomes" id="UP000825890"/>
    </source>
</evidence>
<proteinExistence type="predicted"/>
<evidence type="ECO:0000256" key="1">
    <source>
        <dbReference type="SAM" id="MobiDB-lite"/>
    </source>
</evidence>
<feature type="region of interest" description="Disordered" evidence="1">
    <location>
        <begin position="397"/>
        <end position="426"/>
    </location>
</feature>
<dbReference type="GeneID" id="68291578"/>
<keyword evidence="3" id="KW-1185">Reference proteome</keyword>
<comment type="caution">
    <text evidence="2">The sequence shown here is derived from an EMBL/GenBank/DDBJ whole genome shotgun (WGS) entry which is preliminary data.</text>
</comment>
<accession>A0A9P3CN63</accession>
<gene>
    <name evidence="2" type="ORF">CKM354_000600300</name>
</gene>
<sequence length="426" mass="48667">MARKRKQLNNFKITTFFGTSTTASESPQLPPPGSADAPSKLSASKRLTLVPQSAVSSDDSDDEPLLKKRARKTSYTLSSFEPPPGASALPASSTVPQYMAIFHNLYTLCQSDEKRGFDKMTAKYSEARLLGIANAIFRQPVKDILRDEDYADRDRLLLIGGDTESMLPAWYLDILTDDEVADWFKLYLGQALRLKVRIDYHNKPTIRKKKQQLRYRLLRAKPSRHSNFVVLAVWIYNDEPVDEHIQDFFEMFGALVFQALPRRTLEKYLPDSVGIRQPERGCMVANPLNQHHDDQAAMKASCQLRLSTDPEIREHYKDACEYLKAVHYVPTMQAMREITTKKGLFRDPTNEFEAVVYIWCNTCKDEVTIKRDPLPIYCIESGSYLVRQQSCMGPKCTVPGSKKGDRRQHKSTMFYPIDGRPTKSFS</sequence>
<evidence type="ECO:0000313" key="2">
    <source>
        <dbReference type="EMBL" id="GIZ42745.1"/>
    </source>
</evidence>